<dbReference type="Proteomes" id="UP000264589">
    <property type="component" value="Unassembled WGS sequence"/>
</dbReference>
<evidence type="ECO:0000313" key="3">
    <source>
        <dbReference type="Proteomes" id="UP000264589"/>
    </source>
</evidence>
<name>A0A371RJ25_9PROT</name>
<comment type="caution">
    <text evidence="2">The sequence shown here is derived from an EMBL/GenBank/DDBJ whole genome shotgun (WGS) entry which is preliminary data.</text>
</comment>
<dbReference type="InParanoid" id="A0A371RJ25"/>
<gene>
    <name evidence="2" type="ORF">DX908_09355</name>
</gene>
<organism evidence="2 3">
    <name type="scientific">Parvularcula marina</name>
    <dbReference type="NCBI Taxonomy" id="2292771"/>
    <lineage>
        <taxon>Bacteria</taxon>
        <taxon>Pseudomonadati</taxon>
        <taxon>Pseudomonadota</taxon>
        <taxon>Alphaproteobacteria</taxon>
        <taxon>Parvularculales</taxon>
        <taxon>Parvularculaceae</taxon>
        <taxon>Parvularcula</taxon>
    </lineage>
</organism>
<sequence length="130" mass="14142">MALILFILLIGLPIAEIALFIKASAVIGWWSVIGLTILTAVLGTALIRVQGFQALHNLRGSMAEGKAPVEPVVDGVFLLIAAPLMMTPGFLTDTIGFLLLVPPVRHEIARYALRRLRRAVDNGNIRVVRH</sequence>
<dbReference type="NCBIfam" id="NF008528">
    <property type="entry name" value="PRK11463.1-2"/>
    <property type="match status" value="1"/>
</dbReference>
<dbReference type="GO" id="GO:0016020">
    <property type="term" value="C:membrane"/>
    <property type="evidence" value="ECO:0007669"/>
    <property type="project" value="InterPro"/>
</dbReference>
<dbReference type="InterPro" id="IPR007313">
    <property type="entry name" value="FxsA"/>
</dbReference>
<dbReference type="OrthoDB" id="9792788at2"/>
<dbReference type="RefSeq" id="WP_116392077.1">
    <property type="nucleotide sequence ID" value="NZ_QUQO01000001.1"/>
</dbReference>
<reference evidence="2 3" key="1">
    <citation type="submission" date="2018-08" db="EMBL/GenBank/DDBJ databases">
        <title>Parvularcula sp. SM1705, isolated from surface water of the South Sea China.</title>
        <authorList>
            <person name="Sun L."/>
        </authorList>
    </citation>
    <scope>NUCLEOTIDE SEQUENCE [LARGE SCALE GENOMIC DNA]</scope>
    <source>
        <strain evidence="2 3">SM1705</strain>
    </source>
</reference>
<dbReference type="AlphaFoldDB" id="A0A371RJ25"/>
<evidence type="ECO:0000313" key="2">
    <source>
        <dbReference type="EMBL" id="RFB05445.1"/>
    </source>
</evidence>
<evidence type="ECO:0000256" key="1">
    <source>
        <dbReference type="SAM" id="Phobius"/>
    </source>
</evidence>
<accession>A0A371RJ25</accession>
<keyword evidence="1" id="KW-0472">Membrane</keyword>
<dbReference type="FunCoup" id="A0A371RJ25">
    <property type="interactions" value="78"/>
</dbReference>
<dbReference type="EMBL" id="QUQO01000001">
    <property type="protein sequence ID" value="RFB05445.1"/>
    <property type="molecule type" value="Genomic_DNA"/>
</dbReference>
<protein>
    <submittedName>
        <fullName evidence="2">FxsA family protein</fullName>
    </submittedName>
</protein>
<feature type="transmembrane region" description="Helical" evidence="1">
    <location>
        <begin position="27"/>
        <end position="49"/>
    </location>
</feature>
<keyword evidence="1" id="KW-0812">Transmembrane</keyword>
<keyword evidence="3" id="KW-1185">Reference proteome</keyword>
<dbReference type="PANTHER" id="PTHR35335:SF1">
    <property type="entry name" value="UPF0716 PROTEIN FXSA"/>
    <property type="match status" value="1"/>
</dbReference>
<keyword evidence="1" id="KW-1133">Transmembrane helix</keyword>
<dbReference type="PANTHER" id="PTHR35335">
    <property type="entry name" value="UPF0716 PROTEIN FXSA"/>
    <property type="match status" value="1"/>
</dbReference>
<proteinExistence type="predicted"/>
<dbReference type="Pfam" id="PF04186">
    <property type="entry name" value="FxsA"/>
    <property type="match status" value="1"/>
</dbReference>